<dbReference type="AlphaFoldDB" id="A0A221T391"/>
<dbReference type="KEGG" id="dfc:DFI_19465"/>
<evidence type="ECO:0000313" key="2">
    <source>
        <dbReference type="Proteomes" id="UP000259030"/>
    </source>
</evidence>
<keyword evidence="1" id="KW-0614">Plasmid</keyword>
<gene>
    <name evidence="1" type="ORF">DFI_19465</name>
</gene>
<protein>
    <submittedName>
        <fullName evidence="1">Uncharacterized protein</fullName>
    </submittedName>
</protein>
<evidence type="ECO:0000313" key="1">
    <source>
        <dbReference type="EMBL" id="ASN83378.1"/>
    </source>
</evidence>
<sequence length="201" mass="22313">MDHLVLNLMTRLAGRSAPDVQGHLPEVTPGTMRDLLVALGMASTVVVQKHVADFAQGRYDLTVESREDGSVWLCLKRRQVPTTTRLNLVNMWRQVMYEGDLQHPRAETAALVRELKNLPLVSQDGTPGVYARLSDVLLQEAPFATLLKALAHLPVLLLDVEAEGRFGSRRSVEREAQRRLGALYGLEELNVDVIGEARVQA</sequence>
<accession>A0A221T391</accession>
<dbReference type="Proteomes" id="UP000259030">
    <property type="component" value="Plasmid pDFI3"/>
</dbReference>
<reference evidence="1 2" key="1">
    <citation type="submission" date="2017-05" db="EMBL/GenBank/DDBJ databases">
        <title>The complete genome sequence of Deinococcus ficus isolated from the rhizosphere of the Ficus religiosa L. in Taiwan.</title>
        <authorList>
            <person name="Wu K.-M."/>
            <person name="Liao T.-L."/>
            <person name="Liu Y.-M."/>
            <person name="Young C.-C."/>
            <person name="Tsai S.-F."/>
        </authorList>
    </citation>
    <scope>NUCLEOTIDE SEQUENCE [LARGE SCALE GENOMIC DNA]</scope>
    <source>
        <strain evidence="1 2">CC-FR2-10</strain>
        <plasmid evidence="2">pdfi3</plasmid>
    </source>
</reference>
<keyword evidence="2" id="KW-1185">Reference proteome</keyword>
<dbReference type="EMBL" id="CP021084">
    <property type="protein sequence ID" value="ASN83378.1"/>
    <property type="molecule type" value="Genomic_DNA"/>
</dbReference>
<geneLocation type="plasmid" evidence="2">
    <name>pdfi3</name>
</geneLocation>
<proteinExistence type="predicted"/>
<dbReference type="RefSeq" id="WP_027462814.1">
    <property type="nucleotide sequence ID" value="NZ_CP021084.1"/>
</dbReference>
<name>A0A221T391_9DEIO</name>
<organism evidence="1 2">
    <name type="scientific">Deinococcus ficus</name>
    <dbReference type="NCBI Taxonomy" id="317577"/>
    <lineage>
        <taxon>Bacteria</taxon>
        <taxon>Thermotogati</taxon>
        <taxon>Deinococcota</taxon>
        <taxon>Deinococci</taxon>
        <taxon>Deinococcales</taxon>
        <taxon>Deinococcaceae</taxon>
        <taxon>Deinococcus</taxon>
    </lineage>
</organism>